<keyword evidence="2" id="KW-1185">Reference proteome</keyword>
<proteinExistence type="predicted"/>
<dbReference type="Proteomes" id="UP001451606">
    <property type="component" value="Chromosome"/>
</dbReference>
<dbReference type="AlphaFoldDB" id="A0AAX4NDM7"/>
<protein>
    <submittedName>
        <fullName evidence="1">Uncharacterized protein</fullName>
    </submittedName>
</protein>
<organism evidence="1 2">
    <name type="scientific">Oxyplasma meridianum</name>
    <dbReference type="NCBI Taxonomy" id="3073602"/>
    <lineage>
        <taxon>Archaea</taxon>
        <taxon>Methanobacteriati</taxon>
        <taxon>Thermoplasmatota</taxon>
        <taxon>Thermoplasmata</taxon>
        <taxon>Thermoplasmatales</taxon>
        <taxon>Thermoplasmataceae</taxon>
        <taxon>Oxyplasma</taxon>
    </lineage>
</organism>
<sequence length="69" mass="7938">MEQCIYGCIQGKIAREIKGKRYNRIRYSDLKTGKAYYMKENIRNLWTLPFVKDGGNTGRPAITVSSTHP</sequence>
<dbReference type="RefSeq" id="WP_393972272.1">
    <property type="nucleotide sequence ID" value="NZ_CP133772.1"/>
</dbReference>
<accession>A0AAX4NDM7</accession>
<gene>
    <name evidence="1" type="ORF">OXIME_000109</name>
</gene>
<dbReference type="GeneID" id="95966832"/>
<name>A0AAX4NDM7_9ARCH</name>
<dbReference type="KEGG" id="omr:OXIME_000109"/>
<evidence type="ECO:0000313" key="2">
    <source>
        <dbReference type="Proteomes" id="UP001451606"/>
    </source>
</evidence>
<reference evidence="1 2" key="1">
    <citation type="submission" date="2023-09" db="EMBL/GenBank/DDBJ databases">
        <authorList>
            <person name="Golyshina O.V."/>
            <person name="Lunev E.A."/>
            <person name="Bargiela R."/>
            <person name="Gaines M.C."/>
            <person name="Daum B."/>
            <person name="Bale N.J."/>
            <person name="Koenen M."/>
            <person name="Sinninghe Damst J.S."/>
            <person name="Yakimov M."/>
            <person name="Golyshin P.N."/>
        </authorList>
    </citation>
    <scope>NUCLEOTIDE SEQUENCE [LARGE SCALE GENOMIC DNA]</scope>
    <source>
        <strain evidence="1 2">M1</strain>
    </source>
</reference>
<evidence type="ECO:0000313" key="1">
    <source>
        <dbReference type="EMBL" id="WYX99575.1"/>
    </source>
</evidence>
<dbReference type="EMBL" id="CP133772">
    <property type="protein sequence ID" value="WYX99575.1"/>
    <property type="molecule type" value="Genomic_DNA"/>
</dbReference>